<keyword evidence="2" id="KW-1185">Reference proteome</keyword>
<reference evidence="1" key="2">
    <citation type="submission" date="2023-01" db="EMBL/GenBank/DDBJ databases">
        <authorList>
            <person name="Sun Q."/>
            <person name="Evtushenko L."/>
        </authorList>
    </citation>
    <scope>NUCLEOTIDE SEQUENCE</scope>
    <source>
        <strain evidence="1">VKM Ac-1321</strain>
    </source>
</reference>
<dbReference type="Proteomes" id="UP001143480">
    <property type="component" value="Unassembled WGS sequence"/>
</dbReference>
<name>A0A9W6NPP4_9ACTN</name>
<evidence type="ECO:0000313" key="2">
    <source>
        <dbReference type="Proteomes" id="UP001143480"/>
    </source>
</evidence>
<evidence type="ECO:0000313" key="1">
    <source>
        <dbReference type="EMBL" id="GLL04709.1"/>
    </source>
</evidence>
<proteinExistence type="predicted"/>
<organism evidence="1 2">
    <name type="scientific">Dactylosporangium matsuzakiense</name>
    <dbReference type="NCBI Taxonomy" id="53360"/>
    <lineage>
        <taxon>Bacteria</taxon>
        <taxon>Bacillati</taxon>
        <taxon>Actinomycetota</taxon>
        <taxon>Actinomycetes</taxon>
        <taxon>Micromonosporales</taxon>
        <taxon>Micromonosporaceae</taxon>
        <taxon>Dactylosporangium</taxon>
    </lineage>
</organism>
<sequence length="210" mass="23283">MAGHRADVEVSDGLGRSAGVLPHTRRHRYGNSVSLSAEVQAAVIAAYKANEPVNSIMQRFHIAPRALYSTLRDHGVAPNREFVRPPRVWTYAELDQITALRRRGATLADLESAMHASEETVREALVLLKEAGHRVPVHTERLVRRDGTASVWVAVDDPLRVMANRSGRIPEARLVAARVLGRPLTRNERVFHRNGDRTDCSPANLIVRSG</sequence>
<accession>A0A9W6NPP4</accession>
<dbReference type="EMBL" id="BSFP01000048">
    <property type="protein sequence ID" value="GLL04709.1"/>
    <property type="molecule type" value="Genomic_DNA"/>
</dbReference>
<comment type="caution">
    <text evidence="1">The sequence shown here is derived from an EMBL/GenBank/DDBJ whole genome shotgun (WGS) entry which is preliminary data.</text>
</comment>
<reference evidence="1" key="1">
    <citation type="journal article" date="2014" name="Int. J. Syst. Evol. Microbiol.">
        <title>Complete genome sequence of Corynebacterium casei LMG S-19264T (=DSM 44701T), isolated from a smear-ripened cheese.</title>
        <authorList>
            <consortium name="US DOE Joint Genome Institute (JGI-PGF)"/>
            <person name="Walter F."/>
            <person name="Albersmeier A."/>
            <person name="Kalinowski J."/>
            <person name="Ruckert C."/>
        </authorList>
    </citation>
    <scope>NUCLEOTIDE SEQUENCE</scope>
    <source>
        <strain evidence="1">VKM Ac-1321</strain>
    </source>
</reference>
<gene>
    <name evidence="1" type="ORF">GCM10017581_064560</name>
</gene>
<dbReference type="AlphaFoldDB" id="A0A9W6NPP4"/>
<protein>
    <submittedName>
        <fullName evidence="1">Uncharacterized protein</fullName>
    </submittedName>
</protein>